<dbReference type="Pfam" id="PF00501">
    <property type="entry name" value="AMP-binding"/>
    <property type="match status" value="2"/>
</dbReference>
<dbReference type="SUPFAM" id="SSF47336">
    <property type="entry name" value="ACP-like"/>
    <property type="match status" value="3"/>
</dbReference>
<reference evidence="9 10" key="1">
    <citation type="submission" date="2020-10" db="EMBL/GenBank/DDBJ databases">
        <title>Sequencing the genomes of 1000 actinobacteria strains.</title>
        <authorList>
            <person name="Klenk H.-P."/>
        </authorList>
    </citation>
    <scope>NUCLEOTIDE SEQUENCE [LARGE SCALE GENOMIC DNA]</scope>
    <source>
        <strain evidence="9 10">DSM 46661</strain>
    </source>
</reference>
<evidence type="ECO:0000256" key="2">
    <source>
        <dbReference type="ARBA" id="ARBA00022450"/>
    </source>
</evidence>
<evidence type="ECO:0000256" key="4">
    <source>
        <dbReference type="ARBA" id="ARBA00022679"/>
    </source>
</evidence>
<dbReference type="SUPFAM" id="SSF55048">
    <property type="entry name" value="Probable ACP-binding domain of malonyl-CoA ACP transacylase"/>
    <property type="match status" value="1"/>
</dbReference>
<dbReference type="PANTHER" id="PTHR45527:SF1">
    <property type="entry name" value="FATTY ACID SYNTHASE"/>
    <property type="match status" value="1"/>
</dbReference>
<dbReference type="CDD" id="cd05930">
    <property type="entry name" value="A_NRPS"/>
    <property type="match status" value="1"/>
</dbReference>
<dbReference type="InterPro" id="IPR016036">
    <property type="entry name" value="Malonyl_transacylase_ACP-bd"/>
</dbReference>
<dbReference type="PANTHER" id="PTHR45527">
    <property type="entry name" value="NONRIBOSOMAL PEPTIDE SYNTHETASE"/>
    <property type="match status" value="1"/>
</dbReference>
<dbReference type="CDD" id="cd00833">
    <property type="entry name" value="PKS"/>
    <property type="match status" value="1"/>
</dbReference>
<dbReference type="Gene3D" id="1.10.1200.10">
    <property type="entry name" value="ACP-like"/>
    <property type="match status" value="3"/>
</dbReference>
<sequence>MGEALVHGEPLELGTSERVDLAKALRNAAADAPGRAVVTLDAAGKPDRCPYPELLARASAVRARLRDLGVGRGDPVVLSGLPLAEFFPSFWGCVLGGALPVPMAGAAEDDASRRRLKHVAELLRDPVVLVGDAEPGLSGLRLARVSTEPMSALPELGLHTPAPDDPALVMLSSGSTGAAKAIPLTHRGLMEFAAGSRKALGLRPDDTTLNWLPVDHSGALLLYHVLEVYAGVTNVHVPTELVLGRPSRWLDLLAEYRVAHSWSPTFGFAQVAAELAGDTRDRDLSSVRTLLCGGEQIQLPVMSRFLERTARFGIEESRIRPVWGMTETVTAITFGTLGTPDSVHRVLKSSLDGELCQAPDSAEEHECSTFVAVGSPAPGASVRVVDDRGELLREREIGRLQVRSARVTPGYLHAEEANRAAFPAPGWLDTGDLAFLANGQVVLTGRAKDLIILNGQNHFCHEIEEVVCAASGAQAGEVAAVGLPNAESGTEDLVILIAARAAGFDAVAKAVREAVFGRLRLTVAKVVPVAPDEFPRTGGGKVQRAELRRRLLDGELGRAVDVRATVLAAVREVLGQDVDPRTPFYEAGMTSVTVVKLTTTLTTLLGREVRPTAVFEYPTPALLADHLSGPGRVTDARAVAAPAHEERIAIIGVAVRVPGATDLDGFWADLRDGVSRVRTFGGGEPGVVPVAGALDDVDSFDADFFGMSSHEAALTDPAHRLFLECCHEALELGGYAAAEAGTRIGVFAGTGMQLYGHQRRVSQGTRPPVTDELAAMQAAMGSEPDFLAGRVAHRLGLSGPAVGVQTACSTGLVAVHLAGQALLTGDADLALAGAAAVHLPQDSGYRPYPGGILSPTGACRAFDAGADGTVGGNGVIAVLLKRLDRAIADRDTVHAVILGSAVNNDAGRTAGFATPSVSGQAEVIRLALARARVAASSITYVEAHGTGTALGDPVEFEALSQAYAEDGHTGFCALGSVKPGIGHLDTCAGLAGLVKTVLMLKHGELVPTLNLSRPNPELRLTGSPFVLATEHTPWITDGPRRAGVSALGVGGTNVHVILEEAPVPTPAPAARGPVLLPVSAADAEGLSALTGALRDHLRAHPDLRAQDVAASMALGRPHLSHRLAVVGSDTAGLAAALGTIGEESVVPHQFGTLAFAFSGQGSAYRGMAARLRDAFPVFREALDELLGLADEAGITGVSESLLGTPDPTVPLSTVEGQPALFCHQVALARLWRSWGVQPDFVVGHSLGEYAALAVAGGIDVADGLRLTCLRGRLMQGTEPGGMIAVRVSPERGGRLAVATGTEVAVVNGDQSCVLSGPSAAIAAAETLFDRENLSWRRLPVDRAFHSALLEPVLDEFERAAEAVRFGPVRMPFASNLGGVIPAGASVDARYLRRQIRETARFDESLRALERLECGGYLEIGPREVLGSMGRAALPHRYWQPSVGSPPDDECAAVLRAAAALYRRGADLDWAELAPTGGRVPLPGYPYRRVRFARPSAPAPSGAGQVSSGAVLAEVRRLAADRLGADDLAEDMSFVAGGADSLALMGLARELERAFGVRIGIRELLSEAGTPAKVAELIERSGGAPPASGESEPEPGPPAEDVSLHGLMDRQLKLAETMMRQMTELMHRQLDVARGTPDTVAPAPKPVEHPVRPAAMPVVSPPEPAAPGASCAFSLYFFGDYPDRDQQDKYRLIMAAARFADEHDFHALWLPERHFDSFGALFPNPSVLAAALAARTERIRLHAGSVVLPLHHPVRVAEEWSVVDNLSSGRVGLCVASGWHTRDFALAPENFGNHRELMYEGLDTVRRLWAGEEITLVAGDGAPAAVRLHPAPIQRRPPMFVAVVGNPESYRRAAAADLGVVTNLMTQDVSALAGNIALYRRTRAEHGLDPAAGRVVVLVHTFLGEDHERARQQAFRPFCDYLRSSLSLLGQVGNSLGLSIDLDGATEEDIEFVLGDAYERYCGSRALIGSPERCAPVVDALVAAGADEIAAFVDFGVPPDQVLDALPLLDGLRRRHQSADLEPSPAQRRIWFLERMFPGTGAYHEPKAIRLDGRLDDVTLRESVSRVVSAHPALRTVFHERDGVPRKSVLPSVTVECPLIDLSGRTEAEALAEIRARFARTRLALDTGPLVAFALVRLAEDRHLFCLVAHHIVFDSASTAVFLRDLAAHYRAWPDLPAIRTGPGPETGFEIADPGEDLAFWHDELTGLPELALPTDRPRPPVPSRRGAALSDELVAGLGEPLRVVAAACGSTVFMVVLGAIGAVLGRYGGQHDFAVGTVVSSRPDSARDAIGLFLDTVPVRLDLSGDPTFAELTQRVRDRTTRAYEHRTVPFDELVGLLNPDRAANRNPLFDVLIEFENAVDEPFAPPLTATALDMTRDEVPFDLAFYLTAHGDGLRCLVEYSTDLFDEATIARALNLLKQVLRQAIAKPSARLSELTTPTREDVVLLDRWQHGAPERTAGCLHTAVERQVAGTPDATALISDDGELSYRELDLLAESIGRLLVGLGVTRGQIVAVSLPRGPQLIAALYGVLKSGAAYLPLDPGLPPQRCRFMLRDSGAVLVLTTKAVLVAQPALGEFPVRLAEEIVPDPKAPELPEVRPDWPAYCMYTSGSTGTPKGVLVSHRGPANVIAWQGDQHPPMRTLQWTSPSFDISVQEIFSTLASGGTLVLLDDERHKDRDAVAEVIRRHRVERILMPFTPLKHLVEPGLTAPSLRLILCCGEPLVLTPALRRFLAEHPDCALHNQYGPTEASIIATDHPVDPDGESRPPIGAPIDGVRLLLLDQAGRPVPLGAVGEIHLGGTGLAEGYLGRPEETAAAFVETRRGERWYRTGDLGRWRGDGTVEFLGRLDDQVKIRGNRVEPGETQRVLAGLSEVADAAVVVRRDHRGEAELAGYVVFADSTAPDPWARITEALAEELPSYLIPTRWVALDRLPTTTSGKLDRSALPEPSSAAGDGDDAPPSTDAERRLHELWCAELGLTEVAVDRSFFAVGGHSLAVVRLAGRITEEFGVPVSVTEFFRAPTIRAMAARLGGPPEPAVTRTVPLTSLQRRLWRRQAENPRPQVYNVGYRVDLRGELDPRALHRALDRLVARHDALRGRVASSGDRQRIEVLAPFTLDLPVEHLGADDAVGDWCGTVVAEPFVLTEAPLLRARLGRIAADRWVLVLVLHHLVCDGWSMNILWHELSELYAAEVGATSTRLPEPGGQHSDYARWQTGHEHAADVRYWRSELAGADLRWRLPYDRKPPARLTGEGDLYQVHLAPERLRRLDRVAAAAGTTRSVVLASVFLLWGRETCGQQDLVLAVSSARRTRREHERTVGMIGEAVPLRVPLGEAAELPDVMAAVAEKLFASLDHQELPLDETIALAGQDVDRYPAVLFTVVTTPPAELNLPGLAAEVHDSPVAGCARTELYVVFAEDEGGLRISFEYSTDLFEAATIVRFAQDVLLMLERCSE</sequence>
<dbReference type="InterPro" id="IPR025110">
    <property type="entry name" value="AMP-bd_C"/>
</dbReference>
<dbReference type="InterPro" id="IPR014043">
    <property type="entry name" value="Acyl_transferase_dom"/>
</dbReference>
<dbReference type="Pfam" id="PF00698">
    <property type="entry name" value="Acyl_transf_1"/>
    <property type="match status" value="1"/>
</dbReference>
<dbReference type="Gene3D" id="3.30.559.10">
    <property type="entry name" value="Chloramphenicol acetyltransferase-like domain"/>
    <property type="match status" value="2"/>
</dbReference>
<dbReference type="InterPro" id="IPR000873">
    <property type="entry name" value="AMP-dep_synth/lig_dom"/>
</dbReference>
<dbReference type="SMART" id="SM00825">
    <property type="entry name" value="PKS_KS"/>
    <property type="match status" value="1"/>
</dbReference>
<dbReference type="InterPro" id="IPR016039">
    <property type="entry name" value="Thiolase-like"/>
</dbReference>
<comment type="caution">
    <text evidence="9">The sequence shown here is derived from an EMBL/GenBank/DDBJ whole genome shotgun (WGS) entry which is preliminary data.</text>
</comment>
<evidence type="ECO:0000259" key="7">
    <source>
        <dbReference type="PROSITE" id="PS50075"/>
    </source>
</evidence>
<dbReference type="InterPro" id="IPR020841">
    <property type="entry name" value="PKS_Beta-ketoAc_synthase_dom"/>
</dbReference>
<proteinExistence type="inferred from homology"/>
<feature type="domain" description="Ketosynthase family 3 (KS3)" evidence="8">
    <location>
        <begin position="645"/>
        <end position="1060"/>
    </location>
</feature>
<dbReference type="InterPro" id="IPR014030">
    <property type="entry name" value="Ketoacyl_synth_N"/>
</dbReference>
<dbReference type="Pfam" id="PF00668">
    <property type="entry name" value="Condensation"/>
    <property type="match status" value="2"/>
</dbReference>
<dbReference type="PROSITE" id="PS00606">
    <property type="entry name" value="KS3_1"/>
    <property type="match status" value="1"/>
</dbReference>
<dbReference type="InterPro" id="IPR001242">
    <property type="entry name" value="Condensation_dom"/>
</dbReference>
<evidence type="ECO:0000256" key="5">
    <source>
        <dbReference type="ARBA" id="ARBA00029443"/>
    </source>
</evidence>
<dbReference type="NCBIfam" id="TIGR01733">
    <property type="entry name" value="AA-adenyl-dom"/>
    <property type="match status" value="1"/>
</dbReference>
<dbReference type="InterPro" id="IPR001227">
    <property type="entry name" value="Ac_transferase_dom_sf"/>
</dbReference>
<comment type="similarity">
    <text evidence="5">In the C-terminal section; belongs to the NRP synthetase family.</text>
</comment>
<dbReference type="Pfam" id="PF16197">
    <property type="entry name" value="KAsynt_C_assoc"/>
    <property type="match status" value="1"/>
</dbReference>
<evidence type="ECO:0000313" key="10">
    <source>
        <dbReference type="Proteomes" id="UP000656548"/>
    </source>
</evidence>
<dbReference type="SUPFAM" id="SSF52151">
    <property type="entry name" value="FabD/lysophospholipase-like"/>
    <property type="match status" value="1"/>
</dbReference>
<feature type="domain" description="Carrier" evidence="7">
    <location>
        <begin position="557"/>
        <end position="631"/>
    </location>
</feature>
<dbReference type="InterPro" id="IPR032821">
    <property type="entry name" value="PKS_assoc"/>
</dbReference>
<keyword evidence="4" id="KW-0808">Transferase</keyword>
<dbReference type="PROSITE" id="PS00455">
    <property type="entry name" value="AMP_BINDING"/>
    <property type="match status" value="1"/>
</dbReference>
<dbReference type="Pfam" id="PF00109">
    <property type="entry name" value="ketoacyl-synt"/>
    <property type="match status" value="1"/>
</dbReference>
<dbReference type="PROSITE" id="PS00012">
    <property type="entry name" value="PHOSPHOPANTETHEINE"/>
    <property type="match status" value="1"/>
</dbReference>
<feature type="compositionally biased region" description="Low complexity" evidence="6">
    <location>
        <begin position="1580"/>
        <end position="1589"/>
    </location>
</feature>
<dbReference type="Gene3D" id="3.40.50.12780">
    <property type="entry name" value="N-terminal domain of ligase-like"/>
    <property type="match status" value="2"/>
</dbReference>
<dbReference type="EMBL" id="JADBEJ010000001">
    <property type="protein sequence ID" value="MBE1574415.1"/>
    <property type="molecule type" value="Genomic_DNA"/>
</dbReference>
<dbReference type="InterPro" id="IPR011251">
    <property type="entry name" value="Luciferase-like_dom"/>
</dbReference>
<dbReference type="InterPro" id="IPR042099">
    <property type="entry name" value="ANL_N_sf"/>
</dbReference>
<dbReference type="InterPro" id="IPR036736">
    <property type="entry name" value="ACP-like_sf"/>
</dbReference>
<dbReference type="Gene3D" id="3.30.559.30">
    <property type="entry name" value="Nonribosomal peptide synthetase, condensation domain"/>
    <property type="match status" value="2"/>
</dbReference>
<gene>
    <name evidence="9" type="ORF">H4W30_001444</name>
</gene>
<dbReference type="SMART" id="SM00827">
    <property type="entry name" value="PKS_AT"/>
    <property type="match status" value="1"/>
</dbReference>
<dbReference type="InterPro" id="IPR014031">
    <property type="entry name" value="Ketoacyl_synth_C"/>
</dbReference>
<dbReference type="InterPro" id="IPR023213">
    <property type="entry name" value="CAT-like_dom_sf"/>
</dbReference>
<dbReference type="Gene3D" id="3.40.366.10">
    <property type="entry name" value="Malonyl-Coenzyme A Acyl Carrier Protein, domain 2"/>
    <property type="match status" value="1"/>
</dbReference>
<comment type="cofactor">
    <cofactor evidence="1">
        <name>pantetheine 4'-phosphate</name>
        <dbReference type="ChEBI" id="CHEBI:47942"/>
    </cofactor>
</comment>
<keyword evidence="10" id="KW-1185">Reference proteome</keyword>
<dbReference type="InterPro" id="IPR020845">
    <property type="entry name" value="AMP-binding_CS"/>
</dbReference>
<protein>
    <submittedName>
        <fullName evidence="9">Natural product biosynthesis luciferase-like monooxygenase protein/amino acid adenylation domain-containing protein</fullName>
    </submittedName>
</protein>
<dbReference type="Pfam" id="PF13193">
    <property type="entry name" value="AMP-binding_C"/>
    <property type="match status" value="1"/>
</dbReference>
<dbReference type="InterPro" id="IPR045851">
    <property type="entry name" value="AMP-bd_C_sf"/>
</dbReference>
<dbReference type="Gene3D" id="3.30.70.3290">
    <property type="match status" value="1"/>
</dbReference>
<accession>A0ABR9L1B0</accession>
<dbReference type="Gene3D" id="3.20.20.30">
    <property type="entry name" value="Luciferase-like domain"/>
    <property type="match status" value="1"/>
</dbReference>
<name>A0ABR9L1B0_9PSEU</name>
<dbReference type="Pfam" id="PF00296">
    <property type="entry name" value="Bac_luciferase"/>
    <property type="match status" value="1"/>
</dbReference>
<dbReference type="InterPro" id="IPR020806">
    <property type="entry name" value="PKS_PP-bd"/>
</dbReference>
<evidence type="ECO:0000313" key="9">
    <source>
        <dbReference type="EMBL" id="MBE1574415.1"/>
    </source>
</evidence>
<dbReference type="InterPro" id="IPR016035">
    <property type="entry name" value="Acyl_Trfase/lysoPLipase"/>
</dbReference>
<feature type="region of interest" description="Disordered" evidence="6">
    <location>
        <begin position="1580"/>
        <end position="1599"/>
    </location>
</feature>
<dbReference type="InterPro" id="IPR006162">
    <property type="entry name" value="Ppantetheine_attach_site"/>
</dbReference>
<dbReference type="InterPro" id="IPR010071">
    <property type="entry name" value="AA_adenyl_dom"/>
</dbReference>
<dbReference type="SUPFAM" id="SSF56801">
    <property type="entry name" value="Acetyl-CoA synthetase-like"/>
    <property type="match status" value="2"/>
</dbReference>
<dbReference type="CDD" id="cd19531">
    <property type="entry name" value="LCL_NRPS-like"/>
    <property type="match status" value="1"/>
</dbReference>
<dbReference type="Gene3D" id="3.40.47.10">
    <property type="match status" value="1"/>
</dbReference>
<keyword evidence="3" id="KW-0597">Phosphoprotein</keyword>
<dbReference type="RefSeq" id="WP_192742045.1">
    <property type="nucleotide sequence ID" value="NZ_JADBEJ010000001.1"/>
</dbReference>
<dbReference type="InterPro" id="IPR009081">
    <property type="entry name" value="PP-bd_ACP"/>
</dbReference>
<feature type="region of interest" description="Disordered" evidence="6">
    <location>
        <begin position="2936"/>
        <end position="2963"/>
    </location>
</feature>
<evidence type="ECO:0000256" key="1">
    <source>
        <dbReference type="ARBA" id="ARBA00001957"/>
    </source>
</evidence>
<dbReference type="InterPro" id="IPR018201">
    <property type="entry name" value="Ketoacyl_synth_AS"/>
</dbReference>
<dbReference type="Proteomes" id="UP000656548">
    <property type="component" value="Unassembled WGS sequence"/>
</dbReference>
<feature type="domain" description="Carrier" evidence="7">
    <location>
        <begin position="2958"/>
        <end position="3033"/>
    </location>
</feature>
<dbReference type="Gene3D" id="3.30.300.30">
    <property type="match status" value="2"/>
</dbReference>
<dbReference type="Pfam" id="PF00550">
    <property type="entry name" value="PP-binding"/>
    <property type="match status" value="3"/>
</dbReference>
<evidence type="ECO:0000256" key="3">
    <source>
        <dbReference type="ARBA" id="ARBA00022553"/>
    </source>
</evidence>
<dbReference type="SUPFAM" id="SSF53901">
    <property type="entry name" value="Thiolase-like"/>
    <property type="match status" value="1"/>
</dbReference>
<dbReference type="PROSITE" id="PS52004">
    <property type="entry name" value="KS3_2"/>
    <property type="match status" value="1"/>
</dbReference>
<dbReference type="InterPro" id="IPR024011">
    <property type="entry name" value="Biosynth_lucif-like_mOase_dom"/>
</dbReference>
<dbReference type="Pfam" id="PF02801">
    <property type="entry name" value="Ketoacyl-synt_C"/>
    <property type="match status" value="1"/>
</dbReference>
<dbReference type="SUPFAM" id="SSF52777">
    <property type="entry name" value="CoA-dependent acyltransferases"/>
    <property type="match status" value="4"/>
</dbReference>
<dbReference type="InterPro" id="IPR036661">
    <property type="entry name" value="Luciferase-like_sf"/>
</dbReference>
<dbReference type="SMART" id="SM00823">
    <property type="entry name" value="PKS_PP"/>
    <property type="match status" value="3"/>
</dbReference>
<dbReference type="SUPFAM" id="SSF51679">
    <property type="entry name" value="Bacterial luciferase-like"/>
    <property type="match status" value="1"/>
</dbReference>
<evidence type="ECO:0000256" key="6">
    <source>
        <dbReference type="SAM" id="MobiDB-lite"/>
    </source>
</evidence>
<dbReference type="SMART" id="SM01294">
    <property type="entry name" value="PKS_PP_betabranch"/>
    <property type="match status" value="1"/>
</dbReference>
<dbReference type="PROSITE" id="PS50075">
    <property type="entry name" value="CARRIER"/>
    <property type="match status" value="3"/>
</dbReference>
<evidence type="ECO:0000259" key="8">
    <source>
        <dbReference type="PROSITE" id="PS52004"/>
    </source>
</evidence>
<keyword evidence="2" id="KW-0596">Phosphopantetheine</keyword>
<dbReference type="NCBIfam" id="TIGR04020">
    <property type="entry name" value="seco_metab_LLM"/>
    <property type="match status" value="1"/>
</dbReference>
<feature type="domain" description="Carrier" evidence="7">
    <location>
        <begin position="1505"/>
        <end position="1581"/>
    </location>
</feature>
<organism evidence="9 10">
    <name type="scientific">Amycolatopsis roodepoortensis</name>
    <dbReference type="NCBI Taxonomy" id="700274"/>
    <lineage>
        <taxon>Bacteria</taxon>
        <taxon>Bacillati</taxon>
        <taxon>Actinomycetota</taxon>
        <taxon>Actinomycetes</taxon>
        <taxon>Pseudonocardiales</taxon>
        <taxon>Pseudonocardiaceae</taxon>
        <taxon>Amycolatopsis</taxon>
    </lineage>
</organism>